<dbReference type="PROSITE" id="PS00723">
    <property type="entry name" value="POLYPRENYL_SYNTHASE_1"/>
    <property type="match status" value="1"/>
</dbReference>
<dbReference type="GO" id="GO:0008299">
    <property type="term" value="P:isoprenoid biosynthetic process"/>
    <property type="evidence" value="ECO:0007669"/>
    <property type="project" value="InterPro"/>
</dbReference>
<dbReference type="AlphaFoldDB" id="A0AAU8PIR5"/>
<dbReference type="SFLD" id="SFLDS00005">
    <property type="entry name" value="Isoprenoid_Synthase_Type_I"/>
    <property type="match status" value="1"/>
</dbReference>
<dbReference type="KEGG" id="tpg:TPEGAU_0683"/>
<organism evidence="4 5">
    <name type="scientific">Treponema pallidum subsp. pertenue (strain Gauthier)</name>
    <dbReference type="NCBI Taxonomy" id="491080"/>
    <lineage>
        <taxon>Bacteria</taxon>
        <taxon>Pseudomonadati</taxon>
        <taxon>Spirochaetota</taxon>
        <taxon>Spirochaetia</taxon>
        <taxon>Spirochaetales</taxon>
        <taxon>Treponemataceae</taxon>
        <taxon>Treponema</taxon>
    </lineage>
</organism>
<reference evidence="5" key="1">
    <citation type="journal article" date="2012" name="PLoS Negl. Trop. Dis.">
        <title>Whole genome sequences of three Treponema pallidum ssp. pertenue strains: yaws and syphilis treponemes differ in less than 0.2% of the genome sequence.</title>
        <authorList>
            <person name="Cejkova D."/>
            <person name="Zobanikova M."/>
            <person name="Chen L."/>
            <person name="Pospisilova P."/>
            <person name="Strouhal M."/>
            <person name="Qin X."/>
            <person name="Mikalova L."/>
            <person name="Norris S.J."/>
            <person name="Muzny D.M."/>
            <person name="Gibbs R.A."/>
            <person name="Fulton L.L."/>
            <person name="Sodergren E."/>
            <person name="Weinstock G.M."/>
            <person name="Smajs D."/>
        </authorList>
    </citation>
    <scope>NUCLEOTIDE SEQUENCE [LARGE SCALE GENOMIC DNA]</scope>
    <source>
        <strain evidence="5">Gauthier</strain>
    </source>
</reference>
<evidence type="ECO:0000256" key="3">
    <source>
        <dbReference type="RuleBase" id="RU004466"/>
    </source>
</evidence>
<dbReference type="Proteomes" id="UP000008192">
    <property type="component" value="Chromosome"/>
</dbReference>
<proteinExistence type="inferred from homology"/>
<dbReference type="InterPro" id="IPR008949">
    <property type="entry name" value="Isoprenoid_synthase_dom_sf"/>
</dbReference>
<keyword evidence="3" id="KW-0808">Transferase</keyword>
<dbReference type="PANTHER" id="PTHR12001">
    <property type="entry name" value="GERANYLGERANYL PYROPHOSPHATE SYNTHASE"/>
    <property type="match status" value="1"/>
</dbReference>
<name>A0AAU8PIR5_TREPG</name>
<evidence type="ECO:0000256" key="1">
    <source>
        <dbReference type="ARBA" id="ARBA00022723"/>
    </source>
</evidence>
<evidence type="ECO:0000313" key="4">
    <source>
        <dbReference type="EMBL" id="AEZ59945.1"/>
    </source>
</evidence>
<protein>
    <submittedName>
        <fullName evidence="4">Octaprenyl-diphosphate synthase</fullName>
    </submittedName>
</protein>
<dbReference type="SUPFAM" id="SSF48576">
    <property type="entry name" value="Terpenoid synthases"/>
    <property type="match status" value="1"/>
</dbReference>
<dbReference type="InterPro" id="IPR000092">
    <property type="entry name" value="Polyprenyl_synt"/>
</dbReference>
<dbReference type="Pfam" id="PF00348">
    <property type="entry name" value="polyprenyl_synt"/>
    <property type="match status" value="1"/>
</dbReference>
<dbReference type="Gene3D" id="1.10.600.10">
    <property type="entry name" value="Farnesyl Diphosphate Synthase"/>
    <property type="match status" value="1"/>
</dbReference>
<dbReference type="CDD" id="cd00685">
    <property type="entry name" value="Trans_IPPS_HT"/>
    <property type="match status" value="1"/>
</dbReference>
<gene>
    <name evidence="4" type="ordered locus">TPEGAU_0683</name>
</gene>
<dbReference type="PANTHER" id="PTHR12001:SF44">
    <property type="entry name" value="GERANYLGERANYL PYROPHOSPHATE SYNTHASE"/>
    <property type="match status" value="1"/>
</dbReference>
<evidence type="ECO:0000313" key="5">
    <source>
        <dbReference type="Proteomes" id="UP000008192"/>
    </source>
</evidence>
<dbReference type="InterPro" id="IPR033749">
    <property type="entry name" value="Polyprenyl_synt_CS"/>
</dbReference>
<dbReference type="GO" id="GO:0004659">
    <property type="term" value="F:prenyltransferase activity"/>
    <property type="evidence" value="ECO:0007669"/>
    <property type="project" value="InterPro"/>
</dbReference>
<dbReference type="PROSITE" id="PS00444">
    <property type="entry name" value="POLYPRENYL_SYNTHASE_2"/>
    <property type="match status" value="1"/>
</dbReference>
<dbReference type="GO" id="GO:0046872">
    <property type="term" value="F:metal ion binding"/>
    <property type="evidence" value="ECO:0007669"/>
    <property type="project" value="UniProtKB-KW"/>
</dbReference>
<keyword evidence="1" id="KW-0479">Metal-binding</keyword>
<keyword evidence="2" id="KW-0460">Magnesium</keyword>
<comment type="similarity">
    <text evidence="3">Belongs to the FPP/GGPP synthase family.</text>
</comment>
<sequence>MLAQKANTPYNGTMKRALAQRLRNIERALADALPAQPTRSWMGTRLRVLASEDTRVLRTVCNACVSCGGKRWRPLLLILSAELAHACVQCTHRKLQGHKRKKISEREWYTLSAVVELIHTASLLHDDIEDHSSTRRGKPCAYLRYGTDCVLNAASWLYFHAHALIDTLSIEPALKAALFSATISATRALHMGQALDIAWHRSPELIPSRAQYLRMVALKTGALIALSGELGFLCAGYSAREARSFGAQVMPIGIGFQILDDVQGIDGGVSGKAHADDIVEGKKSFPVILHVHTHPQDAPTFARLFAAARAEGLHSPAVKQAQRILYSSEALTHARAYGLRMIERTLTRVHAHFPCNPACQLWCTAVQYGVRAHLHAH</sequence>
<evidence type="ECO:0000256" key="2">
    <source>
        <dbReference type="ARBA" id="ARBA00022842"/>
    </source>
</evidence>
<dbReference type="EMBL" id="CP002376">
    <property type="protein sequence ID" value="AEZ59945.1"/>
    <property type="molecule type" value="Genomic_DNA"/>
</dbReference>
<accession>A0AAU8PIR5</accession>